<dbReference type="InterPro" id="IPR038901">
    <property type="entry name" value="HEXDC-like"/>
</dbReference>
<name>A0AAW2IB30_9NEOP</name>
<dbReference type="CDD" id="cd06565">
    <property type="entry name" value="GH20_GcnA-like"/>
    <property type="match status" value="1"/>
</dbReference>
<dbReference type="GO" id="GO:0005975">
    <property type="term" value="P:carbohydrate metabolic process"/>
    <property type="evidence" value="ECO:0007669"/>
    <property type="project" value="InterPro"/>
</dbReference>
<evidence type="ECO:0000256" key="4">
    <source>
        <dbReference type="ARBA" id="ARBA00022801"/>
    </source>
</evidence>
<dbReference type="EC" id="3.2.1.52" evidence="3"/>
<organism evidence="6">
    <name type="scientific">Menopon gallinae</name>
    <name type="common">poultry shaft louse</name>
    <dbReference type="NCBI Taxonomy" id="328185"/>
    <lineage>
        <taxon>Eukaryota</taxon>
        <taxon>Metazoa</taxon>
        <taxon>Ecdysozoa</taxon>
        <taxon>Arthropoda</taxon>
        <taxon>Hexapoda</taxon>
        <taxon>Insecta</taxon>
        <taxon>Pterygota</taxon>
        <taxon>Neoptera</taxon>
        <taxon>Paraneoptera</taxon>
        <taxon>Psocodea</taxon>
        <taxon>Troctomorpha</taxon>
        <taxon>Phthiraptera</taxon>
        <taxon>Amblycera</taxon>
        <taxon>Menoponidae</taxon>
        <taxon>Menopon</taxon>
    </lineage>
</organism>
<dbReference type="PANTHER" id="PTHR21040">
    <property type="entry name" value="BCDNA.GH04120"/>
    <property type="match status" value="1"/>
</dbReference>
<evidence type="ECO:0000256" key="3">
    <source>
        <dbReference type="ARBA" id="ARBA00012663"/>
    </source>
</evidence>
<sequence length="488" mass="55809">MSIPNFHRLVHLDLKGAPPKPDYLKSLYPLFVKWGVTGLIIEWEDCFPYKNNFEVICNKIYSTDDAEQLIDDAKEVKLEVIPLIQTFGHLEFVLKHRSFVSFREVPLFPSSLCPSHPNTIDLVTGMVEQIVEFHTGIKFIHIGADEVWHMGLCDKCKSRIDSGETKEDLFLKHIRKVVEMIKIKWPGINIIMWDDMLREMDEATLQTYNLKSIVEPMIWHYSPADNFNLGPDLLRKYSYFDNIWVAGAFKGATGGSQLLPVVNHHASNILHWTCLIGNIKSNLRGIALTGWSRYDHFAALCELLPTSLPSLGVCLSILEEKNYSPATIARIDTDLGYSKELSPVSHPSDPSSAYSYHGWNILTGISKFMNLKQSINLALNCEQLETWMNSWQVANNYVNPMQLVPLVPVLNVYLNELNDLEKFIRHHMAPIFFEATLEEWMGTYLIPLRKKLHEIIQTADDQIAKASKFVDEALKVTGKSFMTFEMDC</sequence>
<evidence type="ECO:0000256" key="1">
    <source>
        <dbReference type="ARBA" id="ARBA00001231"/>
    </source>
</evidence>
<evidence type="ECO:0000313" key="6">
    <source>
        <dbReference type="EMBL" id="KAL0279121.1"/>
    </source>
</evidence>
<reference evidence="6" key="1">
    <citation type="journal article" date="2024" name="Gigascience">
        <title>Chromosome-level genome of the poultry shaft louse Menopon gallinae provides insight into the host-switching and adaptive evolution of parasitic lice.</title>
        <authorList>
            <person name="Xu Y."/>
            <person name="Ma L."/>
            <person name="Liu S."/>
            <person name="Liang Y."/>
            <person name="Liu Q."/>
            <person name="He Z."/>
            <person name="Tian L."/>
            <person name="Duan Y."/>
            <person name="Cai W."/>
            <person name="Li H."/>
            <person name="Song F."/>
        </authorList>
    </citation>
    <scope>NUCLEOTIDE SEQUENCE</scope>
    <source>
        <strain evidence="6">Cailab_2023a</strain>
    </source>
</reference>
<gene>
    <name evidence="6" type="ORF">PYX00_000739</name>
</gene>
<feature type="domain" description="Glycoside hydrolase family 20 catalytic" evidence="5">
    <location>
        <begin position="58"/>
        <end position="208"/>
    </location>
</feature>
<dbReference type="Pfam" id="PF00728">
    <property type="entry name" value="Glyco_hydro_20"/>
    <property type="match status" value="1"/>
</dbReference>
<comment type="similarity">
    <text evidence="2">Belongs to the glycosyl hydrolase 20 family.</text>
</comment>
<dbReference type="GO" id="GO:0004563">
    <property type="term" value="F:beta-N-acetylhexosaminidase activity"/>
    <property type="evidence" value="ECO:0007669"/>
    <property type="project" value="UniProtKB-EC"/>
</dbReference>
<evidence type="ECO:0000259" key="5">
    <source>
        <dbReference type="Pfam" id="PF00728"/>
    </source>
</evidence>
<dbReference type="AlphaFoldDB" id="A0AAW2IB30"/>
<dbReference type="Gene3D" id="3.20.20.80">
    <property type="entry name" value="Glycosidases"/>
    <property type="match status" value="1"/>
</dbReference>
<comment type="caution">
    <text evidence="6">The sequence shown here is derived from an EMBL/GenBank/DDBJ whole genome shotgun (WGS) entry which is preliminary data.</text>
</comment>
<evidence type="ECO:0000256" key="2">
    <source>
        <dbReference type="ARBA" id="ARBA00006285"/>
    </source>
</evidence>
<keyword evidence="4" id="KW-0378">Hydrolase</keyword>
<dbReference type="EMBL" id="JARGDH010000001">
    <property type="protein sequence ID" value="KAL0279121.1"/>
    <property type="molecule type" value="Genomic_DNA"/>
</dbReference>
<proteinExistence type="inferred from homology"/>
<dbReference type="InterPro" id="IPR015883">
    <property type="entry name" value="Glyco_hydro_20_cat"/>
</dbReference>
<comment type="catalytic activity">
    <reaction evidence="1">
        <text>Hydrolysis of terminal non-reducing N-acetyl-D-hexosamine residues in N-acetyl-beta-D-hexosaminides.</text>
        <dbReference type="EC" id="3.2.1.52"/>
    </reaction>
</comment>
<dbReference type="InterPro" id="IPR017853">
    <property type="entry name" value="GH"/>
</dbReference>
<accession>A0AAW2IB30</accession>
<dbReference type="SUPFAM" id="SSF51445">
    <property type="entry name" value="(Trans)glycosidases"/>
    <property type="match status" value="1"/>
</dbReference>
<protein>
    <recommendedName>
        <fullName evidence="3">beta-N-acetylhexosaminidase</fullName>
        <ecNumber evidence="3">3.2.1.52</ecNumber>
    </recommendedName>
</protein>
<dbReference type="PANTHER" id="PTHR21040:SF8">
    <property type="entry name" value="BCDNA.GH04120"/>
    <property type="match status" value="1"/>
</dbReference>